<dbReference type="AlphaFoldDB" id="A0A084H3U0"/>
<reference evidence="4 5" key="1">
    <citation type="journal article" date="2005" name="Int. J. Syst. Evol. Microbiol.">
        <title>Bacillus cibi sp. nov., isolated from jeotgal, a traditional Korean fermented seafood.</title>
        <authorList>
            <person name="Yoon J.H."/>
            <person name="Lee C.H."/>
            <person name="Oh T.K."/>
        </authorList>
    </citation>
    <scope>NUCLEOTIDE SEQUENCE [LARGE SCALE GENOMIC DNA]</scope>
    <source>
        <strain evidence="4 5">DSM 16189</strain>
    </source>
</reference>
<keyword evidence="2" id="KW-1133">Transmembrane helix</keyword>
<feature type="compositionally biased region" description="Basic and acidic residues" evidence="1">
    <location>
        <begin position="66"/>
        <end position="87"/>
    </location>
</feature>
<keyword evidence="2" id="KW-0812">Transmembrane</keyword>
<proteinExistence type="predicted"/>
<dbReference type="Proteomes" id="UP000028549">
    <property type="component" value="Unassembled WGS sequence"/>
</dbReference>
<keyword evidence="2" id="KW-0472">Membrane</keyword>
<feature type="region of interest" description="Disordered" evidence="1">
    <location>
        <begin position="60"/>
        <end position="95"/>
    </location>
</feature>
<dbReference type="Pfam" id="PF03448">
    <property type="entry name" value="MgtE_N"/>
    <property type="match status" value="1"/>
</dbReference>
<evidence type="ECO:0000259" key="3">
    <source>
        <dbReference type="Pfam" id="PF03448"/>
    </source>
</evidence>
<gene>
    <name evidence="4" type="ORF">GS18_0204820</name>
</gene>
<feature type="transmembrane region" description="Helical" evidence="2">
    <location>
        <begin position="12"/>
        <end position="36"/>
    </location>
</feature>
<keyword evidence="5" id="KW-1185">Reference proteome</keyword>
<organism evidence="4 5">
    <name type="scientific">Metabacillus indicus</name>
    <name type="common">Bacillus indicus</name>
    <dbReference type="NCBI Taxonomy" id="246786"/>
    <lineage>
        <taxon>Bacteria</taxon>
        <taxon>Bacillati</taxon>
        <taxon>Bacillota</taxon>
        <taxon>Bacilli</taxon>
        <taxon>Bacillales</taxon>
        <taxon>Bacillaceae</taxon>
        <taxon>Metabacillus</taxon>
    </lineage>
</organism>
<dbReference type="OrthoDB" id="1724615at2"/>
<comment type="caution">
    <text evidence="4">The sequence shown here is derived from an EMBL/GenBank/DDBJ whole genome shotgun (WGS) entry which is preliminary data.</text>
</comment>
<sequence>MKNDEKETGKFQWLLFVVIIPFFFTVTFIAVILTVAGIDVTGKLKETAALLPGISAEQKASGHAKSSAEKELKDENELQKSEIKRQQQDIAALENDRDLKEKEIQRLSQELRSMEEQLKTAAAEGENGRDVAKLYDKMTSKKAAAIIPLLSNEEALKILKAIGDDQVISVLEKMSPEDAAKYTNMLSDS</sequence>
<evidence type="ECO:0000256" key="2">
    <source>
        <dbReference type="SAM" id="Phobius"/>
    </source>
</evidence>
<name>A0A084H3U0_METID</name>
<protein>
    <recommendedName>
        <fullName evidence="3">Magnesium transporter MgtE intracellular domain-containing protein</fullName>
    </recommendedName>
</protein>
<dbReference type="SUPFAM" id="SSF158791">
    <property type="entry name" value="MgtE N-terminal domain-like"/>
    <property type="match status" value="1"/>
</dbReference>
<feature type="domain" description="Magnesium transporter MgtE intracellular" evidence="3">
    <location>
        <begin position="130"/>
        <end position="187"/>
    </location>
</feature>
<dbReference type="EMBL" id="JNVC02000001">
    <property type="protein sequence ID" value="KEZ54252.1"/>
    <property type="molecule type" value="Genomic_DNA"/>
</dbReference>
<dbReference type="RefSeq" id="WP_029565604.1">
    <property type="nucleotide sequence ID" value="NZ_CP176757.1"/>
</dbReference>
<evidence type="ECO:0000313" key="4">
    <source>
        <dbReference type="EMBL" id="KEZ54252.1"/>
    </source>
</evidence>
<dbReference type="InterPro" id="IPR038076">
    <property type="entry name" value="MgtE_N_sf"/>
</dbReference>
<accession>A0A084H3U0</accession>
<dbReference type="Gene3D" id="1.25.60.10">
    <property type="entry name" value="MgtE N-terminal domain-like"/>
    <property type="match status" value="1"/>
</dbReference>
<evidence type="ECO:0000256" key="1">
    <source>
        <dbReference type="SAM" id="MobiDB-lite"/>
    </source>
</evidence>
<dbReference type="STRING" id="246786.GS18_0204820"/>
<dbReference type="InterPro" id="IPR006668">
    <property type="entry name" value="Mg_transptr_MgtE_intracell_dom"/>
</dbReference>
<evidence type="ECO:0000313" key="5">
    <source>
        <dbReference type="Proteomes" id="UP000028549"/>
    </source>
</evidence>